<evidence type="ECO:0000313" key="4">
    <source>
        <dbReference type="EMBL" id="KAK5992860.1"/>
    </source>
</evidence>
<dbReference type="Gene3D" id="3.30.1370.210">
    <property type="match status" value="1"/>
</dbReference>
<protein>
    <submittedName>
        <fullName evidence="4">mRNA 3'-end-processing protein YTH1</fullName>
    </submittedName>
</protein>
<sequence>MATTSIDGPVSSILNHASQPYHFHFSSFLRKTYQVGLSPDRPICKAFQTGNCPNGTRCTERHVSDGRSSTGAAATTTTTHHQQQQQQPTGVELPRVQALASRPVQERRALRVPARVQPT</sequence>
<proteinExistence type="predicted"/>
<feature type="region of interest" description="Disordered" evidence="2">
    <location>
        <begin position="54"/>
        <end position="119"/>
    </location>
</feature>
<feature type="zinc finger region" description="C3H1-type" evidence="1">
    <location>
        <begin position="38"/>
        <end position="65"/>
    </location>
</feature>
<name>A0ABR0SL36_9HYPO</name>
<keyword evidence="1" id="KW-0863">Zinc-finger</keyword>
<dbReference type="SMART" id="SM00356">
    <property type="entry name" value="ZnF_C3H1"/>
    <property type="match status" value="1"/>
</dbReference>
<evidence type="ECO:0000256" key="2">
    <source>
        <dbReference type="SAM" id="MobiDB-lite"/>
    </source>
</evidence>
<dbReference type="PROSITE" id="PS50103">
    <property type="entry name" value="ZF_C3H1"/>
    <property type="match status" value="1"/>
</dbReference>
<feature type="compositionally biased region" description="Low complexity" evidence="2">
    <location>
        <begin position="75"/>
        <end position="89"/>
    </location>
</feature>
<organism evidence="4 5">
    <name type="scientific">Cladobotryum mycophilum</name>
    <dbReference type="NCBI Taxonomy" id="491253"/>
    <lineage>
        <taxon>Eukaryota</taxon>
        <taxon>Fungi</taxon>
        <taxon>Dikarya</taxon>
        <taxon>Ascomycota</taxon>
        <taxon>Pezizomycotina</taxon>
        <taxon>Sordariomycetes</taxon>
        <taxon>Hypocreomycetidae</taxon>
        <taxon>Hypocreales</taxon>
        <taxon>Hypocreaceae</taxon>
        <taxon>Cladobotryum</taxon>
    </lineage>
</organism>
<gene>
    <name evidence="4" type="ORF">PT974_06282</name>
</gene>
<keyword evidence="1" id="KW-0479">Metal-binding</keyword>
<evidence type="ECO:0000313" key="5">
    <source>
        <dbReference type="Proteomes" id="UP001338125"/>
    </source>
</evidence>
<reference evidence="4 5" key="1">
    <citation type="submission" date="2024-01" db="EMBL/GenBank/DDBJ databases">
        <title>Complete genome of Cladobotryum mycophilum ATHUM6906.</title>
        <authorList>
            <person name="Christinaki A.C."/>
            <person name="Myridakis A.I."/>
            <person name="Kouvelis V.N."/>
        </authorList>
    </citation>
    <scope>NUCLEOTIDE SEQUENCE [LARGE SCALE GENOMIC DNA]</scope>
    <source>
        <strain evidence="4 5">ATHUM6906</strain>
    </source>
</reference>
<feature type="domain" description="C3H1-type" evidence="3">
    <location>
        <begin position="38"/>
        <end position="65"/>
    </location>
</feature>
<evidence type="ECO:0000256" key="1">
    <source>
        <dbReference type="PROSITE-ProRule" id="PRU00723"/>
    </source>
</evidence>
<accession>A0ABR0SL36</accession>
<dbReference type="EMBL" id="JAVFKD010000012">
    <property type="protein sequence ID" value="KAK5992860.1"/>
    <property type="molecule type" value="Genomic_DNA"/>
</dbReference>
<evidence type="ECO:0000259" key="3">
    <source>
        <dbReference type="PROSITE" id="PS50103"/>
    </source>
</evidence>
<comment type="caution">
    <text evidence="4">The sequence shown here is derived from an EMBL/GenBank/DDBJ whole genome shotgun (WGS) entry which is preliminary data.</text>
</comment>
<keyword evidence="1" id="KW-0862">Zinc</keyword>
<dbReference type="InterPro" id="IPR000571">
    <property type="entry name" value="Znf_CCCH"/>
</dbReference>
<keyword evidence="5" id="KW-1185">Reference proteome</keyword>
<dbReference type="Proteomes" id="UP001338125">
    <property type="component" value="Unassembled WGS sequence"/>
</dbReference>